<keyword evidence="3" id="KW-1185">Reference proteome</keyword>
<organism evidence="2 3">
    <name type="scientific">Brucella inopinata</name>
    <dbReference type="NCBI Taxonomy" id="1218315"/>
    <lineage>
        <taxon>Bacteria</taxon>
        <taxon>Pseudomonadati</taxon>
        <taxon>Pseudomonadota</taxon>
        <taxon>Alphaproteobacteria</taxon>
        <taxon>Hyphomicrobiales</taxon>
        <taxon>Brucellaceae</taxon>
        <taxon>Brucella/Ochrobactrum group</taxon>
        <taxon>Brucella</taxon>
    </lineage>
</organism>
<dbReference type="AlphaFoldDB" id="A0AAW7B9A1"/>
<dbReference type="Gene3D" id="3.30.70.100">
    <property type="match status" value="1"/>
</dbReference>
<dbReference type="InterPro" id="IPR011008">
    <property type="entry name" value="Dimeric_a/b-barrel"/>
</dbReference>
<dbReference type="PROSITE" id="PS51725">
    <property type="entry name" value="ABM"/>
    <property type="match status" value="1"/>
</dbReference>
<gene>
    <name evidence="2" type="ORF">P8A28_13025</name>
</gene>
<sequence>MFVNIVKLPEIVEGKEEEFRQWFAESNKEFAKFPGFIRRDLLQPQNGGNYFSILEHESKETFLKMHTSPVQAAFKARVSSLLKGEPSPSFFEIVNI</sequence>
<dbReference type="InterPro" id="IPR007138">
    <property type="entry name" value="ABM_dom"/>
</dbReference>
<protein>
    <submittedName>
        <fullName evidence="2">Antibiotic biosynthesis monooxygenase</fullName>
    </submittedName>
</protein>
<keyword evidence="2" id="KW-0503">Monooxygenase</keyword>
<dbReference type="SUPFAM" id="SSF54909">
    <property type="entry name" value="Dimeric alpha+beta barrel"/>
    <property type="match status" value="1"/>
</dbReference>
<dbReference type="Pfam" id="PF03992">
    <property type="entry name" value="ABM"/>
    <property type="match status" value="1"/>
</dbReference>
<proteinExistence type="predicted"/>
<accession>A0AAW7B9A1</accession>
<dbReference type="Proteomes" id="UP001171122">
    <property type="component" value="Unassembled WGS sequence"/>
</dbReference>
<dbReference type="EMBL" id="JARQXC010000020">
    <property type="protein sequence ID" value="MDL2333841.1"/>
    <property type="molecule type" value="Genomic_DNA"/>
</dbReference>
<dbReference type="GO" id="GO:0004497">
    <property type="term" value="F:monooxygenase activity"/>
    <property type="evidence" value="ECO:0007669"/>
    <property type="project" value="UniProtKB-KW"/>
</dbReference>
<dbReference type="RefSeq" id="WP_008507813.1">
    <property type="nucleotide sequence ID" value="NZ_JARQXC010000020.1"/>
</dbReference>
<evidence type="ECO:0000313" key="3">
    <source>
        <dbReference type="Proteomes" id="UP001171122"/>
    </source>
</evidence>
<keyword evidence="2" id="KW-0560">Oxidoreductase</keyword>
<evidence type="ECO:0000259" key="1">
    <source>
        <dbReference type="PROSITE" id="PS51725"/>
    </source>
</evidence>
<name>A0AAW7B9A1_9HYPH</name>
<feature type="domain" description="ABM" evidence="1">
    <location>
        <begin position="3"/>
        <end position="90"/>
    </location>
</feature>
<comment type="caution">
    <text evidence="2">The sequence shown here is derived from an EMBL/GenBank/DDBJ whole genome shotgun (WGS) entry which is preliminary data.</text>
</comment>
<evidence type="ECO:0000313" key="2">
    <source>
        <dbReference type="EMBL" id="MDL2333841.1"/>
    </source>
</evidence>
<reference evidence="2" key="1">
    <citation type="journal article" date="2023" name="Front. Microbiol.">
        <title>Isolation of Brucella inopinata from a White's tree frog (Litoria caerulea): pose exotic frogs a potential risk to human health?</title>
        <authorList>
            <person name="Scholz H.C."/>
            <person name="Heckers K.O."/>
            <person name="Appelt S."/>
            <person name="Geier-Doemling D."/>
            <person name="Schlegel P."/>
            <person name="Wattam A.R."/>
        </authorList>
    </citation>
    <scope>NUCLEOTIDE SEQUENCE</scope>
    <source>
        <strain evidence="2">FO700662</strain>
    </source>
</reference>